<dbReference type="EMBL" id="JBHSKG010000009">
    <property type="protein sequence ID" value="MFC5140201.1"/>
    <property type="molecule type" value="Genomic_DNA"/>
</dbReference>
<dbReference type="Proteomes" id="UP001596175">
    <property type="component" value="Unassembled WGS sequence"/>
</dbReference>
<protein>
    <submittedName>
        <fullName evidence="1">Acyl-CoA carboxylase subunit epsilon</fullName>
    </submittedName>
</protein>
<proteinExistence type="predicted"/>
<dbReference type="RefSeq" id="WP_378022367.1">
    <property type="nucleotide sequence ID" value="NZ_JBHSKG010000009.1"/>
</dbReference>
<evidence type="ECO:0000313" key="2">
    <source>
        <dbReference type="Proteomes" id="UP001596175"/>
    </source>
</evidence>
<name>A0ABV9ZF61_9PSEU</name>
<organism evidence="1 2">
    <name type="scientific">Actinomycetospora rhizophila</name>
    <dbReference type="NCBI Taxonomy" id="1416876"/>
    <lineage>
        <taxon>Bacteria</taxon>
        <taxon>Bacillati</taxon>
        <taxon>Actinomycetota</taxon>
        <taxon>Actinomycetes</taxon>
        <taxon>Pseudonocardiales</taxon>
        <taxon>Pseudonocardiaceae</taxon>
        <taxon>Actinomycetospora</taxon>
    </lineage>
</organism>
<comment type="caution">
    <text evidence="1">The sequence shown here is derived from an EMBL/GenBank/DDBJ whole genome shotgun (WGS) entry which is preliminary data.</text>
</comment>
<keyword evidence="2" id="KW-1185">Reference proteome</keyword>
<gene>
    <name evidence="1" type="ORF">ACFPK1_18310</name>
</gene>
<sequence>MSEEEDAPARPTLRIVRGEPDAAEIAALTAVLATAGGGGDDAPDPTPRSGWARHVDLVRGPVHPGPGGWRASARPR</sequence>
<reference evidence="2" key="1">
    <citation type="journal article" date="2019" name="Int. J. Syst. Evol. Microbiol.">
        <title>The Global Catalogue of Microorganisms (GCM) 10K type strain sequencing project: providing services to taxonomists for standard genome sequencing and annotation.</title>
        <authorList>
            <consortium name="The Broad Institute Genomics Platform"/>
            <consortium name="The Broad Institute Genome Sequencing Center for Infectious Disease"/>
            <person name="Wu L."/>
            <person name="Ma J."/>
        </authorList>
    </citation>
    <scope>NUCLEOTIDE SEQUENCE [LARGE SCALE GENOMIC DNA]</scope>
    <source>
        <strain evidence="2">XZYJ18</strain>
    </source>
</reference>
<accession>A0ABV9ZF61</accession>
<evidence type="ECO:0000313" key="1">
    <source>
        <dbReference type="EMBL" id="MFC5140201.1"/>
    </source>
</evidence>
<dbReference type="Pfam" id="PF13822">
    <property type="entry name" value="ACC_epsilon"/>
    <property type="match status" value="1"/>
</dbReference>
<dbReference type="InterPro" id="IPR032716">
    <property type="entry name" value="ACC_epsilon"/>
</dbReference>